<keyword evidence="2" id="KW-0328">Glycosyltransferase</keyword>
<dbReference type="SUPFAM" id="SSF52733">
    <property type="entry name" value="Nicotinate mononucleotide:5,6-dimethylbenzimidazole phosphoribosyltransferase (CobT)"/>
    <property type="match status" value="1"/>
</dbReference>
<evidence type="ECO:0000313" key="1">
    <source>
        <dbReference type="EMBL" id="MBM0243478.1"/>
    </source>
</evidence>
<dbReference type="RefSeq" id="WP_121911382.1">
    <property type="nucleotide sequence ID" value="NZ_CP069516.1"/>
</dbReference>
<evidence type="ECO:0000313" key="3">
    <source>
        <dbReference type="Proteomes" id="UP000270649"/>
    </source>
</evidence>
<proteinExistence type="predicted"/>
<evidence type="ECO:0000313" key="2">
    <source>
        <dbReference type="EMBL" id="RMB60651.1"/>
    </source>
</evidence>
<reference evidence="2 3" key="1">
    <citation type="submission" date="2018-10" db="EMBL/GenBank/DDBJ databases">
        <title>Corynebacterium macginleyi genome sequencing and assembly of the type strain and two clinical samples.</title>
        <authorList>
            <person name="Bernier A.-M."/>
            <person name="Bernard K."/>
        </authorList>
    </citation>
    <scope>NUCLEOTIDE SEQUENCE [LARGE SCALE GENOMIC DNA]</scope>
    <source>
        <strain evidence="2 3">NML 120205</strain>
    </source>
</reference>
<gene>
    <name evidence="2" type="ORF">D9543_06065</name>
    <name evidence="1" type="ORF">GWO63_004150</name>
</gene>
<protein>
    <submittedName>
        <fullName evidence="2">Nicotinate-nucleotide--dimethylbenzimidazole phosphoribosyltransferase</fullName>
    </submittedName>
</protein>
<organism evidence="2 3">
    <name type="scientific">Corynebacterium macginleyi</name>
    <dbReference type="NCBI Taxonomy" id="38290"/>
    <lineage>
        <taxon>Bacteria</taxon>
        <taxon>Bacillati</taxon>
        <taxon>Actinomycetota</taxon>
        <taxon>Actinomycetes</taxon>
        <taxon>Mycobacteriales</taxon>
        <taxon>Corynebacteriaceae</taxon>
        <taxon>Corynebacterium</taxon>
    </lineage>
</organism>
<dbReference type="GeneID" id="92745751"/>
<dbReference type="Pfam" id="PF02277">
    <property type="entry name" value="DBI_PRT"/>
    <property type="match status" value="1"/>
</dbReference>
<dbReference type="GO" id="GO:0008939">
    <property type="term" value="F:nicotinate-nucleotide-dimethylbenzimidazole phosphoribosyltransferase activity"/>
    <property type="evidence" value="ECO:0007669"/>
    <property type="project" value="InterPro"/>
</dbReference>
<dbReference type="Proteomes" id="UP001518680">
    <property type="component" value="Unassembled WGS sequence"/>
</dbReference>
<dbReference type="Proteomes" id="UP000270649">
    <property type="component" value="Unassembled WGS sequence"/>
</dbReference>
<dbReference type="EMBL" id="REGC01000006">
    <property type="protein sequence ID" value="RMB60651.1"/>
    <property type="molecule type" value="Genomic_DNA"/>
</dbReference>
<dbReference type="AlphaFoldDB" id="A0A3M0G6M7"/>
<dbReference type="InterPro" id="IPR036087">
    <property type="entry name" value="Nict_dMeBzImd_PRibTrfase_sf"/>
</dbReference>
<sequence>MADSPQLFAYGRLSDAAQWLASCQDQPLASEPQRVRAIIFAGDGKGIPQSTETAARRVGASIEAVTVADCTAAYDLGVHTADAEIDGGADLLIPGGIDSTQVAAAVIGVMAQEEPVVVVSKQPSVEAWKGEVTAIRDSMFRMRGLTGRELLQACGSPVLSALVGFMSQAARRRTPMLVDAPLTATAAVCAAADTRIHDWLLAATIAPQPAHRIALKKLRLEPLLDLQMEPVPALGSLSALPLVLLGIEITADASQEDS</sequence>
<evidence type="ECO:0000313" key="4">
    <source>
        <dbReference type="Proteomes" id="UP001518680"/>
    </source>
</evidence>
<dbReference type="PANTHER" id="PTHR43463:SF1">
    <property type="entry name" value="NICOTINATE-NUCLEOTIDE--DIMETHYLBENZIMIDAZOLE PHOSPHORIBOSYLTRANSFERASE"/>
    <property type="match status" value="1"/>
</dbReference>
<dbReference type="OrthoDB" id="9781491at2"/>
<dbReference type="InterPro" id="IPR003200">
    <property type="entry name" value="Nict_dMeBzImd_PRibTrfase"/>
</dbReference>
<keyword evidence="2" id="KW-0808">Transferase</keyword>
<reference evidence="1 4" key="2">
    <citation type="submission" date="2021-01" db="EMBL/GenBank/DDBJ databases">
        <title>Complete genome sequences of Corynebacterium macginleyi strains isolated from infectious keratitis.</title>
        <authorList>
            <person name="Sagerfors S."/>
            <person name="Poehlein A."/>
            <person name="Soderquist B."/>
            <person name="Bruggemann H."/>
        </authorList>
    </citation>
    <scope>NUCLEOTIDE SEQUENCE [LARGE SCALE GENOMIC DNA]</scope>
    <source>
        <strain evidence="1 4">12T220</strain>
    </source>
</reference>
<dbReference type="EMBL" id="JAACBX020000001">
    <property type="protein sequence ID" value="MBM0243478.1"/>
    <property type="molecule type" value="Genomic_DNA"/>
</dbReference>
<keyword evidence="4" id="KW-1185">Reference proteome</keyword>
<comment type="caution">
    <text evidence="2">The sequence shown here is derived from an EMBL/GenBank/DDBJ whole genome shotgun (WGS) entry which is preliminary data.</text>
</comment>
<accession>A0A3M0G6M7</accession>
<dbReference type="PANTHER" id="PTHR43463">
    <property type="entry name" value="NICOTINATE-NUCLEOTIDE--DIMETHYLBENZIMIDAZOLE PHOSPHORIBOSYLTRANSFERASE"/>
    <property type="match status" value="1"/>
</dbReference>
<dbReference type="Gene3D" id="3.40.50.10210">
    <property type="match status" value="1"/>
</dbReference>
<name>A0A3M0G6M7_9CORY</name>